<dbReference type="EMBL" id="JAUSWG010000002">
    <property type="protein sequence ID" value="MDQ0555490.1"/>
    <property type="molecule type" value="Genomic_DNA"/>
</dbReference>
<organism evidence="2 3">
    <name type="scientific">Paraclostridium ghonii</name>
    <dbReference type="NCBI Taxonomy" id="29358"/>
    <lineage>
        <taxon>Bacteria</taxon>
        <taxon>Bacillati</taxon>
        <taxon>Bacillota</taxon>
        <taxon>Clostridia</taxon>
        <taxon>Peptostreptococcales</taxon>
        <taxon>Peptostreptococcaceae</taxon>
        <taxon>Paraclostridium</taxon>
    </lineage>
</organism>
<evidence type="ECO:0000256" key="1">
    <source>
        <dbReference type="SAM" id="Phobius"/>
    </source>
</evidence>
<keyword evidence="1" id="KW-1133">Transmembrane helix</keyword>
<evidence type="ECO:0000313" key="3">
    <source>
        <dbReference type="Proteomes" id="UP001232584"/>
    </source>
</evidence>
<keyword evidence="1" id="KW-0472">Membrane</keyword>
<dbReference type="RefSeq" id="WP_307502773.1">
    <property type="nucleotide sequence ID" value="NZ_BAAACE010000029.1"/>
</dbReference>
<protein>
    <submittedName>
        <fullName evidence="2">Uncharacterized protein</fullName>
    </submittedName>
</protein>
<gene>
    <name evidence="2" type="ORF">QOZ92_000603</name>
</gene>
<name>A0ABU0MX56_9FIRM</name>
<proteinExistence type="predicted"/>
<evidence type="ECO:0000313" key="2">
    <source>
        <dbReference type="EMBL" id="MDQ0555490.1"/>
    </source>
</evidence>
<feature type="transmembrane region" description="Helical" evidence="1">
    <location>
        <begin position="7"/>
        <end position="26"/>
    </location>
</feature>
<sequence>MESGFGDLVLFVLGLWLFMFTAFGFSFSKNKIIATLGFLTFSSISAFYCYQMAEIALYSNEMNLTAVIQIICFILVIISGGFWFMKRKKVARWIGIISILLTIHNALQI</sequence>
<feature type="transmembrane region" description="Helical" evidence="1">
    <location>
        <begin position="62"/>
        <end position="84"/>
    </location>
</feature>
<accession>A0ABU0MX56</accession>
<feature type="transmembrane region" description="Helical" evidence="1">
    <location>
        <begin position="32"/>
        <end position="50"/>
    </location>
</feature>
<keyword evidence="3" id="KW-1185">Reference proteome</keyword>
<comment type="caution">
    <text evidence="2">The sequence shown here is derived from an EMBL/GenBank/DDBJ whole genome shotgun (WGS) entry which is preliminary data.</text>
</comment>
<dbReference type="Proteomes" id="UP001232584">
    <property type="component" value="Unassembled WGS sequence"/>
</dbReference>
<keyword evidence="1" id="KW-0812">Transmembrane</keyword>
<reference evidence="2 3" key="1">
    <citation type="submission" date="2023-07" db="EMBL/GenBank/DDBJ databases">
        <title>Genomic Encyclopedia of Type Strains, Phase IV (KMG-IV): sequencing the most valuable type-strain genomes for metagenomic binning, comparative biology and taxonomic classification.</title>
        <authorList>
            <person name="Goeker M."/>
        </authorList>
    </citation>
    <scope>NUCLEOTIDE SEQUENCE [LARGE SCALE GENOMIC DNA]</scope>
    <source>
        <strain evidence="2 3">DSM 15049</strain>
    </source>
</reference>